<gene>
    <name evidence="4" type="ORF">NEMVEDRAFT_v1g233373</name>
</gene>
<dbReference type="GO" id="GO:0003729">
    <property type="term" value="F:mRNA binding"/>
    <property type="evidence" value="ECO:0000318"/>
    <property type="project" value="GO_Central"/>
</dbReference>
<evidence type="ECO:0000259" key="3">
    <source>
        <dbReference type="PROSITE" id="PS50102"/>
    </source>
</evidence>
<dbReference type="eggNOG" id="KOG0118">
    <property type="taxonomic scope" value="Eukaryota"/>
</dbReference>
<evidence type="ECO:0000256" key="1">
    <source>
        <dbReference type="ARBA" id="ARBA00022884"/>
    </source>
</evidence>
<proteinExistence type="predicted"/>
<dbReference type="InterPro" id="IPR050886">
    <property type="entry name" value="RNA-binding_reg"/>
</dbReference>
<dbReference type="PANTHER" id="PTHR48024:SF56">
    <property type="entry name" value="HETEROGENEOUS NUCLEAR RIBONUCLEOPROTEIN A0"/>
    <property type="match status" value="1"/>
</dbReference>
<evidence type="ECO:0000313" key="4">
    <source>
        <dbReference type="EMBL" id="EDO35135.1"/>
    </source>
</evidence>
<dbReference type="EMBL" id="DS469707">
    <property type="protein sequence ID" value="EDO35135.1"/>
    <property type="molecule type" value="Genomic_DNA"/>
</dbReference>
<dbReference type="HOGENOM" id="CLU_012062_28_8_1"/>
<dbReference type="Proteomes" id="UP000001593">
    <property type="component" value="Unassembled WGS sequence"/>
</dbReference>
<dbReference type="InterPro" id="IPR000504">
    <property type="entry name" value="RRM_dom"/>
</dbReference>
<dbReference type="Gene3D" id="3.30.70.330">
    <property type="match status" value="1"/>
</dbReference>
<dbReference type="PROSITE" id="PS50102">
    <property type="entry name" value="RRM"/>
    <property type="match status" value="1"/>
</dbReference>
<accession>A7SMA8</accession>
<dbReference type="InterPro" id="IPR012677">
    <property type="entry name" value="Nucleotide-bd_a/b_plait_sf"/>
</dbReference>
<dbReference type="PhylomeDB" id="A7SMA8"/>
<dbReference type="Pfam" id="PF00076">
    <property type="entry name" value="RRM_1"/>
    <property type="match status" value="1"/>
</dbReference>
<dbReference type="InterPro" id="IPR035979">
    <property type="entry name" value="RBD_domain_sf"/>
</dbReference>
<organism evidence="4 5">
    <name type="scientific">Nematostella vectensis</name>
    <name type="common">Starlet sea anemone</name>
    <dbReference type="NCBI Taxonomy" id="45351"/>
    <lineage>
        <taxon>Eukaryota</taxon>
        <taxon>Metazoa</taxon>
        <taxon>Cnidaria</taxon>
        <taxon>Anthozoa</taxon>
        <taxon>Hexacorallia</taxon>
        <taxon>Actiniaria</taxon>
        <taxon>Edwardsiidae</taxon>
        <taxon>Nematostella</taxon>
    </lineage>
</organism>
<evidence type="ECO:0000256" key="2">
    <source>
        <dbReference type="PROSITE-ProRule" id="PRU00176"/>
    </source>
</evidence>
<sequence length="83" mass="9341">MTGKRKLFVGGLPGETDDKALGDGFSNWEIEDVIVVYDRETRRSRNFGYVTFRDEQDAADAMKQMGGESGKGKVRNIWTGIEH</sequence>
<feature type="domain" description="RRM" evidence="3">
    <location>
        <begin position="5"/>
        <end position="73"/>
    </location>
</feature>
<dbReference type="SUPFAM" id="SSF54928">
    <property type="entry name" value="RNA-binding domain, RBD"/>
    <property type="match status" value="1"/>
</dbReference>
<dbReference type="STRING" id="45351.A7SMA8"/>
<dbReference type="AlphaFoldDB" id="A7SMA8"/>
<dbReference type="GO" id="GO:0005634">
    <property type="term" value="C:nucleus"/>
    <property type="evidence" value="ECO:0000318"/>
    <property type="project" value="GO_Central"/>
</dbReference>
<dbReference type="SMART" id="SM00360">
    <property type="entry name" value="RRM"/>
    <property type="match status" value="1"/>
</dbReference>
<keyword evidence="5" id="KW-1185">Reference proteome</keyword>
<name>A7SMA8_NEMVE</name>
<keyword evidence="1 2" id="KW-0694">RNA-binding</keyword>
<evidence type="ECO:0000313" key="5">
    <source>
        <dbReference type="Proteomes" id="UP000001593"/>
    </source>
</evidence>
<protein>
    <recommendedName>
        <fullName evidence="3">RRM domain-containing protein</fullName>
    </recommendedName>
</protein>
<reference evidence="4 5" key="1">
    <citation type="journal article" date="2007" name="Science">
        <title>Sea anemone genome reveals ancestral eumetazoan gene repertoire and genomic organization.</title>
        <authorList>
            <person name="Putnam N.H."/>
            <person name="Srivastava M."/>
            <person name="Hellsten U."/>
            <person name="Dirks B."/>
            <person name="Chapman J."/>
            <person name="Salamov A."/>
            <person name="Terry A."/>
            <person name="Shapiro H."/>
            <person name="Lindquist E."/>
            <person name="Kapitonov V.V."/>
            <person name="Jurka J."/>
            <person name="Genikhovich G."/>
            <person name="Grigoriev I.V."/>
            <person name="Lucas S.M."/>
            <person name="Steele R.E."/>
            <person name="Finnerty J.R."/>
            <person name="Technau U."/>
            <person name="Martindale M.Q."/>
            <person name="Rokhsar D.S."/>
        </authorList>
    </citation>
    <scope>NUCLEOTIDE SEQUENCE [LARGE SCALE GENOMIC DNA]</scope>
    <source>
        <strain evidence="5">CH2 X CH6</strain>
    </source>
</reference>
<dbReference type="PANTHER" id="PTHR48024">
    <property type="entry name" value="GEO13361P1-RELATED"/>
    <property type="match status" value="1"/>
</dbReference>
<dbReference type="InParanoid" id="A7SMA8"/>